<evidence type="ECO:0000313" key="3">
    <source>
        <dbReference type="EMBL" id="KAK9696165.1"/>
    </source>
</evidence>
<evidence type="ECO:0000256" key="2">
    <source>
        <dbReference type="SAM" id="MobiDB-lite"/>
    </source>
</evidence>
<name>A0AAW1J0G6_POPJA</name>
<dbReference type="PANTHER" id="PTHR31935:SF1">
    <property type="entry name" value="COILED-COIL DOMAIN-CONTAINING PROTEIN 13"/>
    <property type="match status" value="1"/>
</dbReference>
<dbReference type="InterPro" id="IPR038929">
    <property type="entry name" value="CCDC13"/>
</dbReference>
<gene>
    <name evidence="3" type="ORF">QE152_g32085</name>
</gene>
<dbReference type="PANTHER" id="PTHR31935">
    <property type="entry name" value="COILED-COIL DOMAIN-CONTAINING PROTEIN 13"/>
    <property type="match status" value="1"/>
</dbReference>
<feature type="coiled-coil region" evidence="1">
    <location>
        <begin position="58"/>
        <end position="136"/>
    </location>
</feature>
<keyword evidence="4" id="KW-1185">Reference proteome</keyword>
<evidence type="ECO:0008006" key="5">
    <source>
        <dbReference type="Google" id="ProtNLM"/>
    </source>
</evidence>
<accession>A0AAW1J0G6</accession>
<keyword evidence="1" id="KW-0175">Coiled coil</keyword>
<evidence type="ECO:0000313" key="4">
    <source>
        <dbReference type="Proteomes" id="UP001458880"/>
    </source>
</evidence>
<dbReference type="Proteomes" id="UP001458880">
    <property type="component" value="Unassembled WGS sequence"/>
</dbReference>
<reference evidence="3 4" key="1">
    <citation type="journal article" date="2024" name="BMC Genomics">
        <title>De novo assembly and annotation of Popillia japonica's genome with initial clues to its potential as an invasive pest.</title>
        <authorList>
            <person name="Cucini C."/>
            <person name="Boschi S."/>
            <person name="Funari R."/>
            <person name="Cardaioli E."/>
            <person name="Iannotti N."/>
            <person name="Marturano G."/>
            <person name="Paoli F."/>
            <person name="Bruttini M."/>
            <person name="Carapelli A."/>
            <person name="Frati F."/>
            <person name="Nardi F."/>
        </authorList>
    </citation>
    <scope>NUCLEOTIDE SEQUENCE [LARGE SCALE GENOMIC DNA]</scope>
    <source>
        <strain evidence="3">DMR45628</strain>
    </source>
</reference>
<proteinExistence type="predicted"/>
<dbReference type="EMBL" id="JASPKY010000460">
    <property type="protein sequence ID" value="KAK9696165.1"/>
    <property type="molecule type" value="Genomic_DNA"/>
</dbReference>
<protein>
    <recommendedName>
        <fullName evidence="5">Coiled-coil domain-containing protein 13</fullName>
    </recommendedName>
</protein>
<dbReference type="GO" id="GO:0031122">
    <property type="term" value="P:cytoplasmic microtubule organization"/>
    <property type="evidence" value="ECO:0007669"/>
    <property type="project" value="TreeGrafter"/>
</dbReference>
<feature type="region of interest" description="Disordered" evidence="2">
    <location>
        <begin position="460"/>
        <end position="481"/>
    </location>
</feature>
<dbReference type="GO" id="GO:1905515">
    <property type="term" value="P:non-motile cilium assembly"/>
    <property type="evidence" value="ECO:0007669"/>
    <property type="project" value="TreeGrafter"/>
</dbReference>
<evidence type="ECO:0000256" key="1">
    <source>
        <dbReference type="SAM" id="Coils"/>
    </source>
</evidence>
<feature type="compositionally biased region" description="Polar residues" evidence="2">
    <location>
        <begin position="460"/>
        <end position="474"/>
    </location>
</feature>
<feature type="coiled-coil region" evidence="1">
    <location>
        <begin position="339"/>
        <end position="366"/>
    </location>
</feature>
<feature type="coiled-coil region" evidence="1">
    <location>
        <begin position="226"/>
        <end position="299"/>
    </location>
</feature>
<sequence>MEAEASGRCNREMSNLGLADTYVPDVPKDIIFPDELNAYLRDQIQYLTHENGMLKKNLAETEEKVRIDEAQLKALTKQLKQYEDVPSSDNYSSISTVASSKIVELSKRLREKSSELESMRSKYNKLEHQLVLLHQRDEEKSASGDQEDSVPNEENFAVMEDQIKQLNDKLSHTSSKLFEMKNLNLQLKNDLKLANKLLQQEIGETFENLQTMINSGNNWRGRAQIICDLQQKNNDLREKLKSYQEKKAEMRQAETVTHLKFDRRLDILSNENVVLRNDIHDLKKRLEVSRARSKALESENSVLKTRVSMLTEQQENDRDLIGTLTNQLATIKNVQNDDLKQKDQMLLKLQKECKQLSTQVTKEQCKFEHMKREFEEKLNDLSENQRCSTPHTQHSINVRDEKALSRMEAERQRLLELTEMTNKRLEDERKTIADLQLQFKAERQKNAKLESKIARIELDSSSNSGRHSTYTIMSSKPKEEDGALRDKLELAEENIKALKTRLEIERKERQLDFQEFSQIVKHFSPLSSEQNL</sequence>
<comment type="caution">
    <text evidence="3">The sequence shown here is derived from an EMBL/GenBank/DDBJ whole genome shotgun (WGS) entry which is preliminary data.</text>
</comment>
<organism evidence="3 4">
    <name type="scientific">Popillia japonica</name>
    <name type="common">Japanese beetle</name>
    <dbReference type="NCBI Taxonomy" id="7064"/>
    <lineage>
        <taxon>Eukaryota</taxon>
        <taxon>Metazoa</taxon>
        <taxon>Ecdysozoa</taxon>
        <taxon>Arthropoda</taxon>
        <taxon>Hexapoda</taxon>
        <taxon>Insecta</taxon>
        <taxon>Pterygota</taxon>
        <taxon>Neoptera</taxon>
        <taxon>Endopterygota</taxon>
        <taxon>Coleoptera</taxon>
        <taxon>Polyphaga</taxon>
        <taxon>Scarabaeiformia</taxon>
        <taxon>Scarabaeidae</taxon>
        <taxon>Rutelinae</taxon>
        <taxon>Popillia</taxon>
    </lineage>
</organism>
<dbReference type="AlphaFoldDB" id="A0AAW1J0G6"/>
<dbReference type="GO" id="GO:0034451">
    <property type="term" value="C:centriolar satellite"/>
    <property type="evidence" value="ECO:0007669"/>
    <property type="project" value="TreeGrafter"/>
</dbReference>